<feature type="transmembrane region" description="Helical" evidence="6">
    <location>
        <begin position="63"/>
        <end position="84"/>
    </location>
</feature>
<evidence type="ECO:0000313" key="7">
    <source>
        <dbReference type="EMBL" id="CAA9450570.1"/>
    </source>
</evidence>
<evidence type="ECO:0000256" key="6">
    <source>
        <dbReference type="SAM" id="Phobius"/>
    </source>
</evidence>
<dbReference type="EMBL" id="CADCVF010000019">
    <property type="protein sequence ID" value="CAA9450570.1"/>
    <property type="molecule type" value="Genomic_DNA"/>
</dbReference>
<name>A0A6J4QQL8_9ACTN</name>
<comment type="similarity">
    <text evidence="2">Belongs to the autoinducer-2 exporter (AI-2E) (TC 2.A.86) family.</text>
</comment>
<feature type="transmembrane region" description="Helical" evidence="6">
    <location>
        <begin position="33"/>
        <end position="51"/>
    </location>
</feature>
<dbReference type="InterPro" id="IPR002549">
    <property type="entry name" value="AI-2E-like"/>
</dbReference>
<evidence type="ECO:0000256" key="1">
    <source>
        <dbReference type="ARBA" id="ARBA00004141"/>
    </source>
</evidence>
<sequence>MRASLTDRGLLRAVLVAFAFFLAYQSLAEVVTTVLLLATGLLLAVALSAPVEALHRRKVPRAVSVALIFLAGVVALGGGGYLLYPALAEQAAQLASALPGALSQLAERAGRLADDLGLNIGGEGGGDVSPSTLARAGRKVLGGALGLFGGLAAFFAGLIVLLFVPLYLAAMPGPVVGWIVRLFPPEKREGIRGLLSEVRTSLLGWLGGNSSR</sequence>
<organism evidence="7">
    <name type="scientific">uncultured Rubrobacteraceae bacterium</name>
    <dbReference type="NCBI Taxonomy" id="349277"/>
    <lineage>
        <taxon>Bacteria</taxon>
        <taxon>Bacillati</taxon>
        <taxon>Actinomycetota</taxon>
        <taxon>Rubrobacteria</taxon>
        <taxon>Rubrobacterales</taxon>
        <taxon>Rubrobacteraceae</taxon>
        <taxon>environmental samples</taxon>
    </lineage>
</organism>
<accession>A0A6J4QQL8</accession>
<keyword evidence="5 6" id="KW-0472">Membrane</keyword>
<dbReference type="Pfam" id="PF01594">
    <property type="entry name" value="AI-2E_transport"/>
    <property type="match status" value="1"/>
</dbReference>
<evidence type="ECO:0000256" key="2">
    <source>
        <dbReference type="ARBA" id="ARBA00009773"/>
    </source>
</evidence>
<evidence type="ECO:0008006" key="8">
    <source>
        <dbReference type="Google" id="ProtNLM"/>
    </source>
</evidence>
<evidence type="ECO:0000256" key="5">
    <source>
        <dbReference type="ARBA" id="ARBA00023136"/>
    </source>
</evidence>
<dbReference type="GO" id="GO:0016020">
    <property type="term" value="C:membrane"/>
    <property type="evidence" value="ECO:0007669"/>
    <property type="project" value="UniProtKB-SubCell"/>
</dbReference>
<protein>
    <recommendedName>
        <fullName evidence="8">AI-2E family transporter</fullName>
    </recommendedName>
</protein>
<keyword evidence="3 6" id="KW-0812">Transmembrane</keyword>
<gene>
    <name evidence="7" type="ORF">AVDCRST_MAG58-773</name>
</gene>
<dbReference type="AlphaFoldDB" id="A0A6J4QQL8"/>
<evidence type="ECO:0000256" key="3">
    <source>
        <dbReference type="ARBA" id="ARBA00022692"/>
    </source>
</evidence>
<keyword evidence="4 6" id="KW-1133">Transmembrane helix</keyword>
<proteinExistence type="inferred from homology"/>
<feature type="transmembrane region" description="Helical" evidence="6">
    <location>
        <begin position="140"/>
        <end position="164"/>
    </location>
</feature>
<evidence type="ECO:0000256" key="4">
    <source>
        <dbReference type="ARBA" id="ARBA00022989"/>
    </source>
</evidence>
<comment type="subcellular location">
    <subcellularLocation>
        <location evidence="1">Membrane</location>
        <topology evidence="1">Multi-pass membrane protein</topology>
    </subcellularLocation>
</comment>
<reference evidence="7" key="1">
    <citation type="submission" date="2020-02" db="EMBL/GenBank/DDBJ databases">
        <authorList>
            <person name="Meier V. D."/>
        </authorList>
    </citation>
    <scope>NUCLEOTIDE SEQUENCE</scope>
    <source>
        <strain evidence="7">AVDCRST_MAG58</strain>
    </source>
</reference>